<sequence length="130" mass="15149">MIYQLEGIFCDSSGISHVGMGLVTVLNFTSITECISMNKEDICIYEKIHREHLSAIGVTVQRNICKIRHMLQANERCSMSHLQRYTCCPLLESKKNWSYIKFILMKNYKTDTKYPRAFEELQDPMKEQGC</sequence>
<protein>
    <submittedName>
        <fullName evidence="1">Uncharacterized protein</fullName>
    </submittedName>
</protein>
<keyword evidence="2" id="KW-1185">Reference proteome</keyword>
<dbReference type="EMBL" id="WNWW01000106">
    <property type="protein sequence ID" value="KAF3430195.1"/>
    <property type="molecule type" value="Genomic_DNA"/>
</dbReference>
<evidence type="ECO:0000313" key="2">
    <source>
        <dbReference type="Proteomes" id="UP000655588"/>
    </source>
</evidence>
<dbReference type="AlphaFoldDB" id="A0A833W113"/>
<accession>A0A833W113</accession>
<gene>
    <name evidence="1" type="ORF">E2986_06482</name>
</gene>
<proteinExistence type="predicted"/>
<comment type="caution">
    <text evidence="1">The sequence shown here is derived from an EMBL/GenBank/DDBJ whole genome shotgun (WGS) entry which is preliminary data.</text>
</comment>
<organism evidence="1 2">
    <name type="scientific">Frieseomelitta varia</name>
    <dbReference type="NCBI Taxonomy" id="561572"/>
    <lineage>
        <taxon>Eukaryota</taxon>
        <taxon>Metazoa</taxon>
        <taxon>Ecdysozoa</taxon>
        <taxon>Arthropoda</taxon>
        <taxon>Hexapoda</taxon>
        <taxon>Insecta</taxon>
        <taxon>Pterygota</taxon>
        <taxon>Neoptera</taxon>
        <taxon>Endopterygota</taxon>
        <taxon>Hymenoptera</taxon>
        <taxon>Apocrita</taxon>
        <taxon>Aculeata</taxon>
        <taxon>Apoidea</taxon>
        <taxon>Anthophila</taxon>
        <taxon>Apidae</taxon>
        <taxon>Frieseomelitta</taxon>
    </lineage>
</organism>
<name>A0A833W113_9HYME</name>
<dbReference type="Proteomes" id="UP000655588">
    <property type="component" value="Unassembled WGS sequence"/>
</dbReference>
<reference evidence="1" key="1">
    <citation type="submission" date="2019-11" db="EMBL/GenBank/DDBJ databases">
        <title>The nuclear and mitochondrial genomes of Frieseomelitta varia - a highly eusocial stingless bee (Meliponini) with a permanently sterile worker caste.</title>
        <authorList>
            <person name="Freitas F.C.P."/>
            <person name="Lourenco A.P."/>
            <person name="Nunes F.M.F."/>
            <person name="Paschoal A.R."/>
            <person name="Abreu F.C.P."/>
            <person name="Barbin F.O."/>
            <person name="Bataglia L."/>
            <person name="Cardoso-Junior C.A.M."/>
            <person name="Cervoni M.S."/>
            <person name="Silva S.R."/>
            <person name="Dalarmi F."/>
            <person name="Del Lama M.A."/>
            <person name="Depintor T.S."/>
            <person name="Ferreira K.M."/>
            <person name="Goria P.S."/>
            <person name="Jaskot M.C."/>
            <person name="Lago D.C."/>
            <person name="Luna-Lucena D."/>
            <person name="Moda L.M."/>
            <person name="Nascimento L."/>
            <person name="Pedrino M."/>
            <person name="Rabico F.O."/>
            <person name="Sanches F.C."/>
            <person name="Santos D.E."/>
            <person name="Santos C.G."/>
            <person name="Vieira J."/>
            <person name="Lopes T.F."/>
            <person name="Barchuk A.R."/>
            <person name="Hartfelder K."/>
            <person name="Simoes Z.L.P."/>
            <person name="Bitondi M.M.G."/>
            <person name="Pinheiro D.G."/>
        </authorList>
    </citation>
    <scope>NUCLEOTIDE SEQUENCE</scope>
    <source>
        <strain evidence="1">USP_RPSP 00005682</strain>
        <tissue evidence="1">Whole individual</tissue>
    </source>
</reference>
<evidence type="ECO:0000313" key="1">
    <source>
        <dbReference type="EMBL" id="KAF3430195.1"/>
    </source>
</evidence>